<dbReference type="AlphaFoldDB" id="A0A915EAD0"/>
<dbReference type="Proteomes" id="UP000887574">
    <property type="component" value="Unplaced"/>
</dbReference>
<keyword evidence="4" id="KW-0186">Copper</keyword>
<sequence>MKMYFHGGCTEVILFDLAHRLLLWSIVFLCSDLFYGNTFAPLQAATYEGIKWFRVYFQMCPTASQPTSVLSYPLFERSEEPQCEDALIQKTSNGIGNNQQHAISRRMFDFLNSTLTIAYWLMLIIMTYNVYLTGRCIDHGY</sequence>
<comment type="subcellular location">
    <subcellularLocation>
        <location evidence="4">Membrane</location>
        <topology evidence="4">Multi-pass membrane protein</topology>
    </subcellularLocation>
</comment>
<evidence type="ECO:0000256" key="1">
    <source>
        <dbReference type="ARBA" id="ARBA00022692"/>
    </source>
</evidence>
<evidence type="ECO:0000256" key="4">
    <source>
        <dbReference type="RuleBase" id="RU367022"/>
    </source>
</evidence>
<keyword evidence="5" id="KW-1185">Reference proteome</keyword>
<keyword evidence="1 4" id="KW-0812">Transmembrane</keyword>
<dbReference type="GO" id="GO:0005375">
    <property type="term" value="F:copper ion transmembrane transporter activity"/>
    <property type="evidence" value="ECO:0007669"/>
    <property type="project" value="UniProtKB-UniRule"/>
</dbReference>
<evidence type="ECO:0000256" key="3">
    <source>
        <dbReference type="ARBA" id="ARBA00023136"/>
    </source>
</evidence>
<evidence type="ECO:0000256" key="2">
    <source>
        <dbReference type="ARBA" id="ARBA00022989"/>
    </source>
</evidence>
<dbReference type="InterPro" id="IPR007274">
    <property type="entry name" value="Cop_transporter"/>
</dbReference>
<keyword evidence="4" id="KW-0187">Copper transport</keyword>
<evidence type="ECO:0000313" key="6">
    <source>
        <dbReference type="WBParaSite" id="jg4236"/>
    </source>
</evidence>
<dbReference type="GO" id="GO:0016020">
    <property type="term" value="C:membrane"/>
    <property type="evidence" value="ECO:0007669"/>
    <property type="project" value="UniProtKB-SubCell"/>
</dbReference>
<organism evidence="5 6">
    <name type="scientific">Ditylenchus dipsaci</name>
    <dbReference type="NCBI Taxonomy" id="166011"/>
    <lineage>
        <taxon>Eukaryota</taxon>
        <taxon>Metazoa</taxon>
        <taxon>Ecdysozoa</taxon>
        <taxon>Nematoda</taxon>
        <taxon>Chromadorea</taxon>
        <taxon>Rhabditida</taxon>
        <taxon>Tylenchina</taxon>
        <taxon>Tylenchomorpha</taxon>
        <taxon>Sphaerularioidea</taxon>
        <taxon>Anguinidae</taxon>
        <taxon>Anguininae</taxon>
        <taxon>Ditylenchus</taxon>
    </lineage>
</organism>
<keyword evidence="3 4" id="KW-0472">Membrane</keyword>
<protein>
    <recommendedName>
        <fullName evidence="4">Copper transport protein</fullName>
    </recommendedName>
</protein>
<evidence type="ECO:0000313" key="5">
    <source>
        <dbReference type="Proteomes" id="UP000887574"/>
    </source>
</evidence>
<accession>A0A915EAD0</accession>
<dbReference type="Pfam" id="PF04145">
    <property type="entry name" value="Ctr"/>
    <property type="match status" value="1"/>
</dbReference>
<reference evidence="6" key="1">
    <citation type="submission" date="2022-11" db="UniProtKB">
        <authorList>
            <consortium name="WormBaseParasite"/>
        </authorList>
    </citation>
    <scope>IDENTIFICATION</scope>
</reference>
<keyword evidence="2 4" id="KW-1133">Transmembrane helix</keyword>
<feature type="transmembrane region" description="Helical" evidence="4">
    <location>
        <begin position="110"/>
        <end position="131"/>
    </location>
</feature>
<keyword evidence="4" id="KW-0406">Ion transport</keyword>
<name>A0A915EAD0_9BILA</name>
<proteinExistence type="inferred from homology"/>
<dbReference type="WBParaSite" id="jg4236">
    <property type="protein sequence ID" value="jg4236"/>
    <property type="gene ID" value="jg4236"/>
</dbReference>
<comment type="similarity">
    <text evidence="4">Belongs to the copper transporter (Ctr) (TC 1.A.56) family. SLC31A subfamily.</text>
</comment>
<keyword evidence="4" id="KW-0813">Transport</keyword>